<sequence>MKKRTAPFSAGLLVLASALALAGASPAAAEGAVNPVQNASAASPVVQGPIVMGRSVALRHKTRLHHVRVKSAAVTASNIEQNSDVK</sequence>
<accession>A0A1I3YN81</accession>
<evidence type="ECO:0000313" key="2">
    <source>
        <dbReference type="EMBL" id="SFK32741.1"/>
    </source>
</evidence>
<evidence type="ECO:0000256" key="1">
    <source>
        <dbReference type="SAM" id="SignalP"/>
    </source>
</evidence>
<dbReference type="AlphaFoldDB" id="A0A1I3YN81"/>
<dbReference type="Proteomes" id="UP000198755">
    <property type="component" value="Unassembled WGS sequence"/>
</dbReference>
<name>A0A1I3YN81_9HYPH</name>
<dbReference type="OrthoDB" id="8456246at2"/>
<dbReference type="RefSeq" id="WP_091680969.1">
    <property type="nucleotide sequence ID" value="NZ_FOSN01000006.1"/>
</dbReference>
<gene>
    <name evidence="2" type="ORF">SAMN05444581_10634</name>
</gene>
<evidence type="ECO:0000313" key="3">
    <source>
        <dbReference type="Proteomes" id="UP000198755"/>
    </source>
</evidence>
<keyword evidence="1" id="KW-0732">Signal</keyword>
<feature type="chain" id="PRO_5011606946" evidence="1">
    <location>
        <begin position="30"/>
        <end position="86"/>
    </location>
</feature>
<reference evidence="2 3" key="1">
    <citation type="submission" date="2016-10" db="EMBL/GenBank/DDBJ databases">
        <authorList>
            <person name="de Groot N.N."/>
        </authorList>
    </citation>
    <scope>NUCLEOTIDE SEQUENCE [LARGE SCALE GENOMIC DNA]</scope>
    <source>
        <strain evidence="2 3">NE2</strain>
    </source>
</reference>
<organism evidence="2 3">
    <name type="scientific">Methylocapsa palsarum</name>
    <dbReference type="NCBI Taxonomy" id="1612308"/>
    <lineage>
        <taxon>Bacteria</taxon>
        <taxon>Pseudomonadati</taxon>
        <taxon>Pseudomonadota</taxon>
        <taxon>Alphaproteobacteria</taxon>
        <taxon>Hyphomicrobiales</taxon>
        <taxon>Beijerinckiaceae</taxon>
        <taxon>Methylocapsa</taxon>
    </lineage>
</organism>
<dbReference type="EMBL" id="FOSN01000006">
    <property type="protein sequence ID" value="SFK32741.1"/>
    <property type="molecule type" value="Genomic_DNA"/>
</dbReference>
<feature type="signal peptide" evidence="1">
    <location>
        <begin position="1"/>
        <end position="29"/>
    </location>
</feature>
<keyword evidence="3" id="KW-1185">Reference proteome</keyword>
<protein>
    <submittedName>
        <fullName evidence="2">Uncharacterized protein</fullName>
    </submittedName>
</protein>
<proteinExistence type="predicted"/>